<name>A0A8J2BNA7_9BACT</name>
<reference evidence="1" key="1">
    <citation type="submission" date="2021-02" db="EMBL/GenBank/DDBJ databases">
        <authorList>
            <person name="Cremers G."/>
            <person name="Picone N."/>
        </authorList>
    </citation>
    <scope>NUCLEOTIDE SEQUENCE</scope>
    <source>
        <strain evidence="1">PQ17</strain>
    </source>
</reference>
<dbReference type="Proteomes" id="UP000663859">
    <property type="component" value="Unassembled WGS sequence"/>
</dbReference>
<protein>
    <recommendedName>
        <fullName evidence="3">DUF58 domain-containing protein</fullName>
    </recommendedName>
</protein>
<dbReference type="EMBL" id="CAJNOB010000020">
    <property type="protein sequence ID" value="CAF0698426.1"/>
    <property type="molecule type" value="Genomic_DNA"/>
</dbReference>
<evidence type="ECO:0008006" key="3">
    <source>
        <dbReference type="Google" id="ProtNLM"/>
    </source>
</evidence>
<dbReference type="AlphaFoldDB" id="A0A8J2BNA7"/>
<proteinExistence type="predicted"/>
<organism evidence="1 2">
    <name type="scientific">Candidatus Methylacidithermus pantelleriae</name>
    <dbReference type="NCBI Taxonomy" id="2744239"/>
    <lineage>
        <taxon>Bacteria</taxon>
        <taxon>Pseudomonadati</taxon>
        <taxon>Verrucomicrobiota</taxon>
        <taxon>Methylacidiphilae</taxon>
        <taxon>Methylacidiphilales</taxon>
        <taxon>Methylacidiphilaceae</taxon>
        <taxon>Candidatus Methylacidithermus</taxon>
    </lineage>
</organism>
<sequence>MANPPVGTGHRGLPRLIQLTSIMLKPTIVLELLRWAETAPAVVGTRSGKRLGEGIEFEAFREMGAGEDIREVDWIRSLTLEHPVIRTTRQERGPGLLYWHLGVVGTKGTGLESKGLLSWHILEELVTSLAALPQPSWMAALFPQDRLWQFYPPAHPRALQVRLRQTHNLRLGNPFDRPHVSTVFSRITPYLRGLSLVLVLADWSKWSKVWEEVIVLWGFLSRHNLPVAWLWVADRWEMELPSVHATFRVEASHAFPWLPLGNKVFRAHLAQTLRKEWDATRAAMASLGLQQGRDWAIVTTACTAKENLEKWVKARSISVN</sequence>
<gene>
    <name evidence="1" type="ORF">MPNT_270013</name>
</gene>
<comment type="caution">
    <text evidence="1">The sequence shown here is derived from an EMBL/GenBank/DDBJ whole genome shotgun (WGS) entry which is preliminary data.</text>
</comment>
<evidence type="ECO:0000313" key="2">
    <source>
        <dbReference type="Proteomes" id="UP000663859"/>
    </source>
</evidence>
<accession>A0A8J2BNA7</accession>
<keyword evidence="2" id="KW-1185">Reference proteome</keyword>
<dbReference type="RefSeq" id="WP_174583312.1">
    <property type="nucleotide sequence ID" value="NZ_CAJNOB010000020.1"/>
</dbReference>
<evidence type="ECO:0000313" key="1">
    <source>
        <dbReference type="EMBL" id="CAF0698426.1"/>
    </source>
</evidence>